<comment type="caution">
    <text evidence="1">The sequence shown here is derived from an EMBL/GenBank/DDBJ whole genome shotgun (WGS) entry which is preliminary data.</text>
</comment>
<proteinExistence type="predicted"/>
<organism evidence="1 2">
    <name type="scientific">Caerostris extrusa</name>
    <name type="common">Bark spider</name>
    <name type="synonym">Caerostris bankana</name>
    <dbReference type="NCBI Taxonomy" id="172846"/>
    <lineage>
        <taxon>Eukaryota</taxon>
        <taxon>Metazoa</taxon>
        <taxon>Ecdysozoa</taxon>
        <taxon>Arthropoda</taxon>
        <taxon>Chelicerata</taxon>
        <taxon>Arachnida</taxon>
        <taxon>Araneae</taxon>
        <taxon>Araneomorphae</taxon>
        <taxon>Entelegynae</taxon>
        <taxon>Araneoidea</taxon>
        <taxon>Araneidae</taxon>
        <taxon>Caerostris</taxon>
    </lineage>
</organism>
<accession>A0AAV4QNH9</accession>
<evidence type="ECO:0000313" key="1">
    <source>
        <dbReference type="EMBL" id="GIY10980.1"/>
    </source>
</evidence>
<name>A0AAV4QNH9_CAEEX</name>
<dbReference type="Proteomes" id="UP001054945">
    <property type="component" value="Unassembled WGS sequence"/>
</dbReference>
<dbReference type="EMBL" id="BPLR01006589">
    <property type="protein sequence ID" value="GIY10980.1"/>
    <property type="molecule type" value="Genomic_DNA"/>
</dbReference>
<gene>
    <name evidence="1" type="ORF">CEXT_367181</name>
</gene>
<evidence type="ECO:0000313" key="2">
    <source>
        <dbReference type="Proteomes" id="UP001054945"/>
    </source>
</evidence>
<dbReference type="AlphaFoldDB" id="A0AAV4QNH9"/>
<reference evidence="1 2" key="1">
    <citation type="submission" date="2021-06" db="EMBL/GenBank/DDBJ databases">
        <title>Caerostris extrusa draft genome.</title>
        <authorList>
            <person name="Kono N."/>
            <person name="Arakawa K."/>
        </authorList>
    </citation>
    <scope>NUCLEOTIDE SEQUENCE [LARGE SCALE GENOMIC DNA]</scope>
</reference>
<protein>
    <submittedName>
        <fullName evidence="1">Uncharacterized protein</fullName>
    </submittedName>
</protein>
<keyword evidence="2" id="KW-1185">Reference proteome</keyword>
<sequence>MKNVLTQKLSFILLDGFIANGGVICLLKSRKHVNSPIGPSIQVSHLIKKWPTWHVSQKAKTEFLLSPPLCDKPVSSRGWRISEPTGRKSFSQSPVTYLMRCQDLKSAEYEDQRSRRTCRTSITHASPSLLTDNITHARVALD</sequence>